<protein>
    <submittedName>
        <fullName evidence="1">Uncharacterized protein</fullName>
    </submittedName>
</protein>
<comment type="caution">
    <text evidence="1">The sequence shown here is derived from an EMBL/GenBank/DDBJ whole genome shotgun (WGS) entry which is preliminary data.</text>
</comment>
<dbReference type="EMBL" id="JADCKB010000021">
    <property type="protein sequence ID" value="MBE5040695.1"/>
    <property type="molecule type" value="Genomic_DNA"/>
</dbReference>
<proteinExistence type="predicted"/>
<sequence>MYIVDLTPDEVYAVMRMNTKTFDELIKSEQSLDKNDLEGCRKHLQRAYNILSSAHSYLYTVDM</sequence>
<dbReference type="AlphaFoldDB" id="A0A9D5M1Q7"/>
<evidence type="ECO:0000313" key="2">
    <source>
        <dbReference type="Proteomes" id="UP000806542"/>
    </source>
</evidence>
<name>A0A9D5M1Q7_9FIRM</name>
<accession>A0A9D5M1Q7</accession>
<evidence type="ECO:0000313" key="1">
    <source>
        <dbReference type="EMBL" id="MBE5040695.1"/>
    </source>
</evidence>
<keyword evidence="2" id="KW-1185">Reference proteome</keyword>
<dbReference type="Proteomes" id="UP000806542">
    <property type="component" value="Unassembled WGS sequence"/>
</dbReference>
<reference evidence="1" key="1">
    <citation type="submission" date="2020-10" db="EMBL/GenBank/DDBJ databases">
        <title>ChiBAC.</title>
        <authorList>
            <person name="Zenner C."/>
            <person name="Hitch T.C.A."/>
            <person name="Clavel T."/>
        </authorList>
    </citation>
    <scope>NUCLEOTIDE SEQUENCE</scope>
    <source>
        <strain evidence="1">DSM 107454</strain>
    </source>
</reference>
<gene>
    <name evidence="1" type="ORF">INF28_09505</name>
</gene>
<organism evidence="1 2">
    <name type="scientific">Ructibacterium gallinarum</name>
    <dbReference type="NCBI Taxonomy" id="2779355"/>
    <lineage>
        <taxon>Bacteria</taxon>
        <taxon>Bacillati</taxon>
        <taxon>Bacillota</taxon>
        <taxon>Clostridia</taxon>
        <taxon>Eubacteriales</taxon>
        <taxon>Oscillospiraceae</taxon>
        <taxon>Ructibacterium</taxon>
    </lineage>
</organism>
<dbReference type="RefSeq" id="WP_226393250.1">
    <property type="nucleotide sequence ID" value="NZ_JADCKB010000021.1"/>
</dbReference>